<evidence type="ECO:0000313" key="2">
    <source>
        <dbReference type="EMBL" id="KAJ6958334.1"/>
    </source>
</evidence>
<reference evidence="2 3" key="1">
    <citation type="journal article" date="2023" name="Mol. Ecol. Resour.">
        <title>Chromosome-level genome assembly of a triploid poplar Populus alba 'Berolinensis'.</title>
        <authorList>
            <person name="Chen S."/>
            <person name="Yu Y."/>
            <person name="Wang X."/>
            <person name="Wang S."/>
            <person name="Zhang T."/>
            <person name="Zhou Y."/>
            <person name="He R."/>
            <person name="Meng N."/>
            <person name="Wang Y."/>
            <person name="Liu W."/>
            <person name="Liu Z."/>
            <person name="Liu J."/>
            <person name="Guo Q."/>
            <person name="Huang H."/>
            <person name="Sederoff R.R."/>
            <person name="Wang G."/>
            <person name="Qu G."/>
            <person name="Chen S."/>
        </authorList>
    </citation>
    <scope>NUCLEOTIDE SEQUENCE [LARGE SCALE GENOMIC DNA]</scope>
    <source>
        <strain evidence="2">SC-2020</strain>
    </source>
</reference>
<gene>
    <name evidence="2" type="ORF">NC653_040090</name>
</gene>
<keyword evidence="3" id="KW-1185">Reference proteome</keyword>
<organism evidence="2 3">
    <name type="scientific">Populus alba x Populus x berolinensis</name>
    <dbReference type="NCBI Taxonomy" id="444605"/>
    <lineage>
        <taxon>Eukaryota</taxon>
        <taxon>Viridiplantae</taxon>
        <taxon>Streptophyta</taxon>
        <taxon>Embryophyta</taxon>
        <taxon>Tracheophyta</taxon>
        <taxon>Spermatophyta</taxon>
        <taxon>Magnoliopsida</taxon>
        <taxon>eudicotyledons</taxon>
        <taxon>Gunneridae</taxon>
        <taxon>Pentapetalae</taxon>
        <taxon>rosids</taxon>
        <taxon>fabids</taxon>
        <taxon>Malpighiales</taxon>
        <taxon>Salicaceae</taxon>
        <taxon>Saliceae</taxon>
        <taxon>Populus</taxon>
    </lineage>
</organism>
<evidence type="ECO:0000256" key="1">
    <source>
        <dbReference type="SAM" id="MobiDB-lite"/>
    </source>
</evidence>
<dbReference type="GO" id="GO:0071818">
    <property type="term" value="C:BAT3 complex"/>
    <property type="evidence" value="ECO:0007669"/>
    <property type="project" value="TreeGrafter"/>
</dbReference>
<dbReference type="GO" id="GO:0051787">
    <property type="term" value="F:misfolded protein binding"/>
    <property type="evidence" value="ECO:0007669"/>
    <property type="project" value="TreeGrafter"/>
</dbReference>
<dbReference type="PANTHER" id="PTHR15204:SF0">
    <property type="entry name" value="LARGE PROLINE-RICH PROTEIN BAG6"/>
    <property type="match status" value="1"/>
</dbReference>
<feature type="compositionally biased region" description="Polar residues" evidence="1">
    <location>
        <begin position="77"/>
        <end position="96"/>
    </location>
</feature>
<dbReference type="AlphaFoldDB" id="A0AAD6LDE2"/>
<accession>A0AAD6LDE2</accession>
<comment type="caution">
    <text evidence="2">The sequence shown here is derived from an EMBL/GenBank/DDBJ whole genome shotgun (WGS) entry which is preliminary data.</text>
</comment>
<dbReference type="EMBL" id="JAQIZT010000018">
    <property type="protein sequence ID" value="KAJ6958334.1"/>
    <property type="molecule type" value="Genomic_DNA"/>
</dbReference>
<dbReference type="PANTHER" id="PTHR15204">
    <property type="entry name" value="LARGE PROLINE-RICH PROTEIN BAG6"/>
    <property type="match status" value="1"/>
</dbReference>
<dbReference type="GO" id="GO:0036503">
    <property type="term" value="P:ERAD pathway"/>
    <property type="evidence" value="ECO:0007669"/>
    <property type="project" value="TreeGrafter"/>
</dbReference>
<sequence length="209" mass="22323">MSLISCSILVDQPSVLPGSLPPNLRQEPSISRSISINILSASGAQNNQDSERHIPDNILQLLRTILPGDIHMEDASSRGTTTSSVPETAGQSTTTAEAEPRATDEGIFLSNLLREIMPLITQSGGAEPSAISPGEAQNSGNQRPQDSSNHAENSGIGTSRRHDTEPSPPNSKRQKDLEGKLEVKISGGCFHQTVDLEYVAMMGKCKKLV</sequence>
<dbReference type="GO" id="GO:0031593">
    <property type="term" value="F:polyubiquitin modification-dependent protein binding"/>
    <property type="evidence" value="ECO:0007669"/>
    <property type="project" value="TreeGrafter"/>
</dbReference>
<evidence type="ECO:0000313" key="3">
    <source>
        <dbReference type="Proteomes" id="UP001164929"/>
    </source>
</evidence>
<feature type="region of interest" description="Disordered" evidence="1">
    <location>
        <begin position="72"/>
        <end position="103"/>
    </location>
</feature>
<proteinExistence type="predicted"/>
<name>A0AAD6LDE2_9ROSI</name>
<protein>
    <submittedName>
        <fullName evidence="2">Uncharacterized protein</fullName>
    </submittedName>
</protein>
<feature type="compositionally biased region" description="Polar residues" evidence="1">
    <location>
        <begin position="135"/>
        <end position="157"/>
    </location>
</feature>
<dbReference type="Proteomes" id="UP001164929">
    <property type="component" value="Chromosome 18"/>
</dbReference>
<feature type="region of interest" description="Disordered" evidence="1">
    <location>
        <begin position="123"/>
        <end position="178"/>
    </location>
</feature>